<organism evidence="2">
    <name type="scientific">Medioppia subpectinata</name>
    <dbReference type="NCBI Taxonomy" id="1979941"/>
    <lineage>
        <taxon>Eukaryota</taxon>
        <taxon>Metazoa</taxon>
        <taxon>Ecdysozoa</taxon>
        <taxon>Arthropoda</taxon>
        <taxon>Chelicerata</taxon>
        <taxon>Arachnida</taxon>
        <taxon>Acari</taxon>
        <taxon>Acariformes</taxon>
        <taxon>Sarcoptiformes</taxon>
        <taxon>Oribatida</taxon>
        <taxon>Brachypylina</taxon>
        <taxon>Oppioidea</taxon>
        <taxon>Oppiidae</taxon>
        <taxon>Medioppia</taxon>
    </lineage>
</organism>
<sequence length="293" mass="33653">AAAAVAANTCTQLHANDTIESIDIHNRQLIIDSILNCIQYFDQQFKYNYKFVVYKTDDKITRIEKWLQHYYSKELLNDIDFEIVSKQVLPDVELKPPLVLCNHNNNDNIDINVNIAESTVHMDNNDTNNGDNSDQQMLSETDVQQSSQQPELSPLDTKVLLATLPESQPPDQIHSDLLLDVPSLSSPLPTEDAIETNPIADQSNEINVQIDDELVSKLVYNLELILLLVVIVLYKVRNLFPKLLDYLEFAWIYLSAFETRLEPHVRIENMIELLQNEFTSQRNANRMRTEVLS</sequence>
<feature type="non-terminal residue" evidence="2">
    <location>
        <position position="1"/>
    </location>
</feature>
<keyword evidence="3" id="KW-1185">Reference proteome</keyword>
<feature type="non-terminal residue" evidence="2">
    <location>
        <position position="293"/>
    </location>
</feature>
<dbReference type="EMBL" id="CAJPIZ010041020">
    <property type="protein sequence ID" value="CAG2121663.1"/>
    <property type="molecule type" value="Genomic_DNA"/>
</dbReference>
<accession>A0A7R9LUZ0</accession>
<evidence type="ECO:0000313" key="3">
    <source>
        <dbReference type="Proteomes" id="UP000759131"/>
    </source>
</evidence>
<feature type="region of interest" description="Disordered" evidence="1">
    <location>
        <begin position="121"/>
        <end position="152"/>
    </location>
</feature>
<dbReference type="EMBL" id="OC895595">
    <property type="protein sequence ID" value="CAD7647770.1"/>
    <property type="molecule type" value="Genomic_DNA"/>
</dbReference>
<name>A0A7R9LUZ0_9ACAR</name>
<reference evidence="2" key="1">
    <citation type="submission" date="2020-11" db="EMBL/GenBank/DDBJ databases">
        <authorList>
            <person name="Tran Van P."/>
        </authorList>
    </citation>
    <scope>NUCLEOTIDE SEQUENCE</scope>
</reference>
<proteinExistence type="predicted"/>
<dbReference type="OrthoDB" id="6525828at2759"/>
<evidence type="ECO:0000256" key="1">
    <source>
        <dbReference type="SAM" id="MobiDB-lite"/>
    </source>
</evidence>
<dbReference type="Proteomes" id="UP000759131">
    <property type="component" value="Unassembled WGS sequence"/>
</dbReference>
<feature type="compositionally biased region" description="Low complexity" evidence="1">
    <location>
        <begin position="125"/>
        <end position="134"/>
    </location>
</feature>
<protein>
    <submittedName>
        <fullName evidence="2">Uncharacterized protein</fullName>
    </submittedName>
</protein>
<gene>
    <name evidence="2" type="ORF">OSB1V03_LOCUS21609</name>
</gene>
<dbReference type="AlphaFoldDB" id="A0A7R9LUZ0"/>
<evidence type="ECO:0000313" key="2">
    <source>
        <dbReference type="EMBL" id="CAD7647770.1"/>
    </source>
</evidence>